<evidence type="ECO:0000256" key="1">
    <source>
        <dbReference type="SAM" id="Phobius"/>
    </source>
</evidence>
<name>A0A1V0AH04_9ACTN</name>
<dbReference type="EMBL" id="CP017717">
    <property type="protein sequence ID" value="AQZ69459.1"/>
    <property type="molecule type" value="Genomic_DNA"/>
</dbReference>
<keyword evidence="1" id="KW-0472">Membrane</keyword>
<proteinExistence type="predicted"/>
<keyword evidence="1" id="KW-0812">Transmembrane</keyword>
<sequence length="84" mass="9617">MDRLRPRRRPLFPQGVVAGIFVANGFERHTWFLATYMPHALRWPVVVGMILLGLTAYGVAILQVRRAEGVPELPRILTMLRPPR</sequence>
<dbReference type="OrthoDB" id="2955510at2"/>
<keyword evidence="1" id="KW-1133">Transmembrane helix</keyword>
<dbReference type="RefSeq" id="WP_080045843.1">
    <property type="nucleotide sequence ID" value="NZ_CP017717.1"/>
</dbReference>
<accession>A0A1V0AH04</accession>
<organism evidence="2 3">
    <name type="scientific">[Actinomadura] parvosata subsp. kistnae</name>
    <dbReference type="NCBI Taxonomy" id="1909395"/>
    <lineage>
        <taxon>Bacteria</taxon>
        <taxon>Bacillati</taxon>
        <taxon>Actinomycetota</taxon>
        <taxon>Actinomycetes</taxon>
        <taxon>Streptosporangiales</taxon>
        <taxon>Streptosporangiaceae</taxon>
        <taxon>Nonomuraea</taxon>
    </lineage>
</organism>
<evidence type="ECO:0000313" key="2">
    <source>
        <dbReference type="EMBL" id="AQZ69459.1"/>
    </source>
</evidence>
<keyword evidence="3" id="KW-1185">Reference proteome</keyword>
<feature type="transmembrane region" description="Helical" evidence="1">
    <location>
        <begin position="41"/>
        <end position="62"/>
    </location>
</feature>
<gene>
    <name evidence="2" type="ORF">BKM31_55440</name>
</gene>
<dbReference type="Proteomes" id="UP000190797">
    <property type="component" value="Chromosome"/>
</dbReference>
<reference evidence="3" key="1">
    <citation type="journal article" date="2017" name="Med. Chem. Commun.">
        <title>Nonomuraea sp. ATCC 55076 harbours the largest actinomycete chromosome to date and the kistamicin biosynthetic gene cluster.</title>
        <authorList>
            <person name="Nazari B."/>
            <person name="Forneris C.C."/>
            <person name="Gibson M.I."/>
            <person name="Moon K."/>
            <person name="Schramma K.R."/>
            <person name="Seyedsayamdost M.R."/>
        </authorList>
    </citation>
    <scope>NUCLEOTIDE SEQUENCE [LARGE SCALE GENOMIC DNA]</scope>
    <source>
        <strain evidence="3">ATCC 55076</strain>
    </source>
</reference>
<dbReference type="AlphaFoldDB" id="A0A1V0AH04"/>
<dbReference type="KEGG" id="noa:BKM31_55440"/>
<dbReference type="STRING" id="1909395.BKM31_55440"/>
<protein>
    <submittedName>
        <fullName evidence="2">Uncharacterized protein</fullName>
    </submittedName>
</protein>
<evidence type="ECO:0000313" key="3">
    <source>
        <dbReference type="Proteomes" id="UP000190797"/>
    </source>
</evidence>